<feature type="compositionally biased region" description="Low complexity" evidence="4">
    <location>
        <begin position="185"/>
        <end position="194"/>
    </location>
</feature>
<evidence type="ECO:0000313" key="7">
    <source>
        <dbReference type="Proteomes" id="UP000597762"/>
    </source>
</evidence>
<feature type="domain" description="ETS" evidence="5">
    <location>
        <begin position="55"/>
        <end position="136"/>
    </location>
</feature>
<dbReference type="GO" id="GO:0000981">
    <property type="term" value="F:DNA-binding transcription factor activity, RNA polymerase II-specific"/>
    <property type="evidence" value="ECO:0007669"/>
    <property type="project" value="TreeGrafter"/>
</dbReference>
<dbReference type="Gene3D" id="1.10.10.10">
    <property type="entry name" value="Winged helix-like DNA-binding domain superfamily/Winged helix DNA-binding domain"/>
    <property type="match status" value="1"/>
</dbReference>
<dbReference type="SMART" id="SM00413">
    <property type="entry name" value="ETS"/>
    <property type="match status" value="1"/>
</dbReference>
<feature type="region of interest" description="Disordered" evidence="4">
    <location>
        <begin position="1"/>
        <end position="49"/>
    </location>
</feature>
<dbReference type="PROSITE" id="PS00346">
    <property type="entry name" value="ETS_DOMAIN_2"/>
    <property type="match status" value="1"/>
</dbReference>
<name>A0A812C0T3_ACAPH</name>
<dbReference type="InterPro" id="IPR036390">
    <property type="entry name" value="WH_DNA-bd_sf"/>
</dbReference>
<accession>A0A812C0T3</accession>
<dbReference type="PROSITE" id="PS50061">
    <property type="entry name" value="ETS_DOMAIN_3"/>
    <property type="match status" value="1"/>
</dbReference>
<dbReference type="PANTHER" id="PTHR11849">
    <property type="entry name" value="ETS"/>
    <property type="match status" value="1"/>
</dbReference>
<evidence type="ECO:0000256" key="4">
    <source>
        <dbReference type="SAM" id="MobiDB-lite"/>
    </source>
</evidence>
<comment type="subcellular location">
    <subcellularLocation>
        <location evidence="3">Nucleus</location>
    </subcellularLocation>
</comment>
<evidence type="ECO:0000256" key="2">
    <source>
        <dbReference type="ARBA" id="ARBA00023125"/>
    </source>
</evidence>
<evidence type="ECO:0000256" key="1">
    <source>
        <dbReference type="ARBA" id="ARBA00005562"/>
    </source>
</evidence>
<evidence type="ECO:0000256" key="3">
    <source>
        <dbReference type="RuleBase" id="RU004019"/>
    </source>
</evidence>
<keyword evidence="2 3" id="KW-0238">DNA-binding</keyword>
<sequence length="361" mass="40736">MESVPSEASSNPDPEEIDIRMDQEIRETELPDNRKQETLSNNKGNTGTKRDSDCRLLWEFIYHLLLNNEYSTYICWDNKDRFIFRIVNPHGLAKLWGNQKSRSTMTYEKLSRALRYYYKMEIIKKVPGQRLTYQFMQSPKDIKKGQRGARPHYRLEPFYSNSCRSAQSGSEQNEASDLCSHQAPSTSSRRNSNSHSVLAYSNDLHSSNSHMISDGVSALKSATGVEHLHSNGMSLDQGHLAFISTPGQVMENSIDRNFATNSKLSRVSSPSAFMGAASSSPLRSNESPQSVLLKSSDIKTEQGFMQFNNGEASIPQLPDYANSFHLNWTKTMTQDEPEDLSMGTRQRITNTISHSTPVDDA</sequence>
<reference evidence="6" key="1">
    <citation type="submission" date="2021-01" db="EMBL/GenBank/DDBJ databases">
        <authorList>
            <person name="Li R."/>
            <person name="Bekaert M."/>
        </authorList>
    </citation>
    <scope>NUCLEOTIDE SEQUENCE</scope>
    <source>
        <strain evidence="6">Farmed</strain>
    </source>
</reference>
<dbReference type="SUPFAM" id="SSF46785">
    <property type="entry name" value="Winged helix' DNA-binding domain"/>
    <property type="match status" value="1"/>
</dbReference>
<dbReference type="GO" id="GO:0005634">
    <property type="term" value="C:nucleus"/>
    <property type="evidence" value="ECO:0007669"/>
    <property type="project" value="UniProtKB-SubCell"/>
</dbReference>
<feature type="compositionally biased region" description="Polar residues" evidence="4">
    <location>
        <begin position="1"/>
        <end position="12"/>
    </location>
</feature>
<feature type="compositionally biased region" description="Polar residues" evidence="4">
    <location>
        <begin position="164"/>
        <end position="175"/>
    </location>
</feature>
<evidence type="ECO:0000313" key="6">
    <source>
        <dbReference type="EMBL" id="CAE1250942.1"/>
    </source>
</evidence>
<dbReference type="EMBL" id="CAHIKZ030001055">
    <property type="protein sequence ID" value="CAE1250942.1"/>
    <property type="molecule type" value="Genomic_DNA"/>
</dbReference>
<dbReference type="InterPro" id="IPR000418">
    <property type="entry name" value="Ets_dom"/>
</dbReference>
<organism evidence="6 7">
    <name type="scientific">Acanthosepion pharaonis</name>
    <name type="common">Pharaoh cuttlefish</name>
    <name type="synonym">Sepia pharaonis</name>
    <dbReference type="NCBI Taxonomy" id="158019"/>
    <lineage>
        <taxon>Eukaryota</taxon>
        <taxon>Metazoa</taxon>
        <taxon>Spiralia</taxon>
        <taxon>Lophotrochozoa</taxon>
        <taxon>Mollusca</taxon>
        <taxon>Cephalopoda</taxon>
        <taxon>Coleoidea</taxon>
        <taxon>Decapodiformes</taxon>
        <taxon>Sepiida</taxon>
        <taxon>Sepiina</taxon>
        <taxon>Sepiidae</taxon>
        <taxon>Acanthosepion</taxon>
    </lineage>
</organism>
<proteinExistence type="inferred from homology"/>
<keyword evidence="7" id="KW-1185">Reference proteome</keyword>
<evidence type="ECO:0000259" key="5">
    <source>
        <dbReference type="PROSITE" id="PS50061"/>
    </source>
</evidence>
<dbReference type="Proteomes" id="UP000597762">
    <property type="component" value="Unassembled WGS sequence"/>
</dbReference>
<gene>
    <name evidence="6" type="ORF">SPHA_27337</name>
</gene>
<keyword evidence="3" id="KW-0539">Nucleus</keyword>
<feature type="compositionally biased region" description="Basic and acidic residues" evidence="4">
    <location>
        <begin position="17"/>
        <end position="37"/>
    </location>
</feature>
<dbReference type="Pfam" id="PF00178">
    <property type="entry name" value="Ets"/>
    <property type="match status" value="1"/>
</dbReference>
<protein>
    <submittedName>
        <fullName evidence="6">ETV6_7</fullName>
    </submittedName>
</protein>
<dbReference type="InterPro" id="IPR036388">
    <property type="entry name" value="WH-like_DNA-bd_sf"/>
</dbReference>
<feature type="region of interest" description="Disordered" evidence="4">
    <location>
        <begin position="164"/>
        <end position="194"/>
    </location>
</feature>
<dbReference type="OrthoDB" id="10042983at2759"/>
<comment type="caution">
    <text evidence="6">The sequence shown here is derived from an EMBL/GenBank/DDBJ whole genome shotgun (WGS) entry which is preliminary data.</text>
</comment>
<dbReference type="GO" id="GO:0030154">
    <property type="term" value="P:cell differentiation"/>
    <property type="evidence" value="ECO:0007669"/>
    <property type="project" value="TreeGrafter"/>
</dbReference>
<dbReference type="GO" id="GO:0043565">
    <property type="term" value="F:sequence-specific DNA binding"/>
    <property type="evidence" value="ECO:0007669"/>
    <property type="project" value="InterPro"/>
</dbReference>
<feature type="compositionally biased region" description="Polar residues" evidence="4">
    <location>
        <begin position="38"/>
        <end position="47"/>
    </location>
</feature>
<dbReference type="InterPro" id="IPR046328">
    <property type="entry name" value="ETS_fam"/>
</dbReference>
<dbReference type="PRINTS" id="PR00454">
    <property type="entry name" value="ETSDOMAIN"/>
</dbReference>
<dbReference type="PANTHER" id="PTHR11849:SF201">
    <property type="entry name" value="ETS DNA-BINDING PROTEIN POKKURI"/>
    <property type="match status" value="1"/>
</dbReference>
<comment type="similarity">
    <text evidence="1 3">Belongs to the ETS family.</text>
</comment>
<dbReference type="AlphaFoldDB" id="A0A812C0T3"/>